<name>A0A8T1FDF5_9STRA</name>
<organism evidence="1 2">
    <name type="scientific">Phytophthora cactorum</name>
    <dbReference type="NCBI Taxonomy" id="29920"/>
    <lineage>
        <taxon>Eukaryota</taxon>
        <taxon>Sar</taxon>
        <taxon>Stramenopiles</taxon>
        <taxon>Oomycota</taxon>
        <taxon>Peronosporomycetes</taxon>
        <taxon>Peronosporales</taxon>
        <taxon>Peronosporaceae</taxon>
        <taxon>Phytophthora</taxon>
    </lineage>
</organism>
<dbReference type="EMBL" id="RCML01000896">
    <property type="protein sequence ID" value="KAG2967944.1"/>
    <property type="molecule type" value="Genomic_DNA"/>
</dbReference>
<sequence>MWKEYKVDKALA</sequence>
<evidence type="ECO:0000313" key="2">
    <source>
        <dbReference type="Proteomes" id="UP000697107"/>
    </source>
</evidence>
<feature type="non-terminal residue" evidence="1">
    <location>
        <position position="1"/>
    </location>
</feature>
<protein>
    <submittedName>
        <fullName evidence="1">Uncharacterized protein</fullName>
    </submittedName>
</protein>
<reference evidence="1" key="1">
    <citation type="submission" date="2018-10" db="EMBL/GenBank/DDBJ databases">
        <title>Effector identification in a new, highly contiguous assembly of the strawberry crown rot pathogen Phytophthora cactorum.</title>
        <authorList>
            <person name="Armitage A.D."/>
            <person name="Nellist C.F."/>
            <person name="Bates H."/>
            <person name="Vickerstaff R.J."/>
            <person name="Harrison R.J."/>
        </authorList>
    </citation>
    <scope>NUCLEOTIDE SEQUENCE</scope>
    <source>
        <strain evidence="1">P415</strain>
    </source>
</reference>
<dbReference type="Proteomes" id="UP000697107">
    <property type="component" value="Unassembled WGS sequence"/>
</dbReference>
<evidence type="ECO:0000313" key="1">
    <source>
        <dbReference type="EMBL" id="KAG2967944.1"/>
    </source>
</evidence>
<gene>
    <name evidence="1" type="ORF">PC118_g18299</name>
</gene>
<accession>A0A8T1FDF5</accession>
<proteinExistence type="predicted"/>
<comment type="caution">
    <text evidence="1">The sequence shown here is derived from an EMBL/GenBank/DDBJ whole genome shotgun (WGS) entry which is preliminary data.</text>
</comment>